<evidence type="ECO:0000313" key="3">
    <source>
        <dbReference type="Proteomes" id="UP001521150"/>
    </source>
</evidence>
<feature type="domain" description="EcoEI R protein C-terminal" evidence="1">
    <location>
        <begin position="6"/>
        <end position="106"/>
    </location>
</feature>
<name>A0ABS8ZL94_9PSEU</name>
<keyword evidence="3" id="KW-1185">Reference proteome</keyword>
<accession>A0ABS8ZL94</accession>
<organism evidence="2 3">
    <name type="scientific">Kibdelosporangium philippinense</name>
    <dbReference type="NCBI Taxonomy" id="211113"/>
    <lineage>
        <taxon>Bacteria</taxon>
        <taxon>Bacillati</taxon>
        <taxon>Actinomycetota</taxon>
        <taxon>Actinomycetes</taxon>
        <taxon>Pseudonocardiales</taxon>
        <taxon>Pseudonocardiaceae</taxon>
        <taxon>Kibdelosporangium</taxon>
    </lineage>
</organism>
<evidence type="ECO:0000259" key="1">
    <source>
        <dbReference type="Pfam" id="PF08463"/>
    </source>
</evidence>
<evidence type="ECO:0000313" key="2">
    <source>
        <dbReference type="EMBL" id="MCE7008549.1"/>
    </source>
</evidence>
<sequence length="114" mass="12364">MESGIGTEAEINRAKANSGGFGLFLRSLTGLDRQAVAAAFSKFQAGKTFTSAQLRFVNEMIDYFAHNGTMTVDIMYQPPFTVIIPAGPEEIFHETDMEAMITTMHSINATAVPA</sequence>
<dbReference type="InterPro" id="IPR013670">
    <property type="entry name" value="EcoEI_R_C_dom"/>
</dbReference>
<dbReference type="Proteomes" id="UP001521150">
    <property type="component" value="Unassembled WGS sequence"/>
</dbReference>
<dbReference type="Pfam" id="PF08463">
    <property type="entry name" value="EcoEI_R_C"/>
    <property type="match status" value="1"/>
</dbReference>
<comment type="caution">
    <text evidence="2">The sequence shown here is derived from an EMBL/GenBank/DDBJ whole genome shotgun (WGS) entry which is preliminary data.</text>
</comment>
<dbReference type="EMBL" id="JAJVCN010000003">
    <property type="protein sequence ID" value="MCE7008549.1"/>
    <property type="molecule type" value="Genomic_DNA"/>
</dbReference>
<reference evidence="2 3" key="1">
    <citation type="submission" date="2021-12" db="EMBL/GenBank/DDBJ databases">
        <title>Genome sequence of Kibdelosporangium philippinense ATCC 49844.</title>
        <authorList>
            <person name="Fedorov E.A."/>
            <person name="Omeragic M."/>
            <person name="Shalygina K.F."/>
            <person name="Maclea K.S."/>
        </authorList>
    </citation>
    <scope>NUCLEOTIDE SEQUENCE [LARGE SCALE GENOMIC DNA]</scope>
    <source>
        <strain evidence="2 3">ATCC 49844</strain>
    </source>
</reference>
<gene>
    <name evidence="2" type="ORF">LWC34_37915</name>
</gene>
<proteinExistence type="predicted"/>
<protein>
    <recommendedName>
        <fullName evidence="1">EcoEI R protein C-terminal domain-containing protein</fullName>
    </recommendedName>
</protein>